<keyword evidence="4" id="KW-0804">Transcription</keyword>
<dbReference type="EMBL" id="JACIBY010000020">
    <property type="protein sequence ID" value="MBB3841689.1"/>
    <property type="molecule type" value="Genomic_DNA"/>
</dbReference>
<dbReference type="SUPFAM" id="SSF52172">
    <property type="entry name" value="CheY-like"/>
    <property type="match status" value="1"/>
</dbReference>
<accession>A0A7W5ZRB0</accession>
<feature type="modified residue" description="4-aspartylphosphate" evidence="5">
    <location>
        <position position="57"/>
    </location>
</feature>
<dbReference type="AlphaFoldDB" id="A0A7W5ZRB0"/>
<dbReference type="InterPro" id="IPR016032">
    <property type="entry name" value="Sig_transdc_resp-reg_C-effctor"/>
</dbReference>
<dbReference type="InterPro" id="IPR039420">
    <property type="entry name" value="WalR-like"/>
</dbReference>
<comment type="caution">
    <text evidence="8">The sequence shown here is derived from an EMBL/GenBank/DDBJ whole genome shotgun (WGS) entry which is preliminary data.</text>
</comment>
<dbReference type="PANTHER" id="PTHR43214">
    <property type="entry name" value="TWO-COMPONENT RESPONSE REGULATOR"/>
    <property type="match status" value="1"/>
</dbReference>
<dbReference type="InterPro" id="IPR058245">
    <property type="entry name" value="NreC/VraR/RcsB-like_REC"/>
</dbReference>
<evidence type="ECO:0000256" key="1">
    <source>
        <dbReference type="ARBA" id="ARBA00022553"/>
    </source>
</evidence>
<dbReference type="InterPro" id="IPR001789">
    <property type="entry name" value="Sig_transdc_resp-reg_receiver"/>
</dbReference>
<dbReference type="Pfam" id="PF00072">
    <property type="entry name" value="Response_reg"/>
    <property type="match status" value="1"/>
</dbReference>
<gene>
    <name evidence="8" type="ORF">FHS57_005718</name>
</gene>
<keyword evidence="2" id="KW-0805">Transcription regulation</keyword>
<dbReference type="Pfam" id="PF00196">
    <property type="entry name" value="GerE"/>
    <property type="match status" value="1"/>
</dbReference>
<dbReference type="PANTHER" id="PTHR43214:SF41">
    <property type="entry name" value="NITRATE_NITRITE RESPONSE REGULATOR PROTEIN NARP"/>
    <property type="match status" value="1"/>
</dbReference>
<evidence type="ECO:0000256" key="2">
    <source>
        <dbReference type="ARBA" id="ARBA00023015"/>
    </source>
</evidence>
<dbReference type="PROSITE" id="PS50110">
    <property type="entry name" value="RESPONSE_REGULATORY"/>
    <property type="match status" value="1"/>
</dbReference>
<dbReference type="CDD" id="cd17535">
    <property type="entry name" value="REC_NarL-like"/>
    <property type="match status" value="1"/>
</dbReference>
<dbReference type="GO" id="GO:0000160">
    <property type="term" value="P:phosphorelay signal transduction system"/>
    <property type="evidence" value="ECO:0007669"/>
    <property type="project" value="InterPro"/>
</dbReference>
<sequence length="216" mass="24288">MQSSIRLVIVDDHQIVLDSLKMLFGTIENITVAVTFTDSRNVMSFLEEHEVDIVVSDLHMPHLSGIDLTLVLRERFPTVKVLLLTMAEDATHIREAIKAGVNGYILKKSGREELEKAIYTLMSGRKYYSEAVIEELSSSAPEDLNDARPDTILHLTSREIEIIKLIANEFSTNEISDILCISVPTVETHRRNLMQKLSVKSVAGVVKYAMRHGLVK</sequence>
<reference evidence="8 9" key="1">
    <citation type="submission" date="2020-08" db="EMBL/GenBank/DDBJ databases">
        <title>Genomic Encyclopedia of Type Strains, Phase IV (KMG-IV): sequencing the most valuable type-strain genomes for metagenomic binning, comparative biology and taxonomic classification.</title>
        <authorList>
            <person name="Goeker M."/>
        </authorList>
    </citation>
    <scope>NUCLEOTIDE SEQUENCE [LARGE SCALE GENOMIC DNA]</scope>
    <source>
        <strain evidence="8 9">DSM 17976</strain>
    </source>
</reference>
<feature type="domain" description="HTH luxR-type" evidence="6">
    <location>
        <begin position="148"/>
        <end position="213"/>
    </location>
</feature>
<dbReference type="GO" id="GO:0006355">
    <property type="term" value="P:regulation of DNA-templated transcription"/>
    <property type="evidence" value="ECO:0007669"/>
    <property type="project" value="InterPro"/>
</dbReference>
<evidence type="ECO:0000313" key="9">
    <source>
        <dbReference type="Proteomes" id="UP000541352"/>
    </source>
</evidence>
<dbReference type="CDD" id="cd06170">
    <property type="entry name" value="LuxR_C_like"/>
    <property type="match status" value="1"/>
</dbReference>
<proteinExistence type="predicted"/>
<keyword evidence="1 5" id="KW-0597">Phosphoprotein</keyword>
<evidence type="ECO:0000259" key="7">
    <source>
        <dbReference type="PROSITE" id="PS50110"/>
    </source>
</evidence>
<evidence type="ECO:0000259" key="6">
    <source>
        <dbReference type="PROSITE" id="PS50043"/>
    </source>
</evidence>
<name>A0A7W5ZRB0_9BACT</name>
<feature type="domain" description="Response regulatory" evidence="7">
    <location>
        <begin position="6"/>
        <end position="122"/>
    </location>
</feature>
<dbReference type="GO" id="GO:0003677">
    <property type="term" value="F:DNA binding"/>
    <property type="evidence" value="ECO:0007669"/>
    <property type="project" value="UniProtKB-KW"/>
</dbReference>
<evidence type="ECO:0000256" key="3">
    <source>
        <dbReference type="ARBA" id="ARBA00023125"/>
    </source>
</evidence>
<dbReference type="InterPro" id="IPR000792">
    <property type="entry name" value="Tscrpt_reg_LuxR_C"/>
</dbReference>
<dbReference type="RefSeq" id="WP_183979514.1">
    <property type="nucleotide sequence ID" value="NZ_JACIBY010000020.1"/>
</dbReference>
<dbReference type="SUPFAM" id="SSF46894">
    <property type="entry name" value="C-terminal effector domain of the bipartite response regulators"/>
    <property type="match status" value="1"/>
</dbReference>
<dbReference type="InterPro" id="IPR011006">
    <property type="entry name" value="CheY-like_superfamily"/>
</dbReference>
<dbReference type="Proteomes" id="UP000541352">
    <property type="component" value="Unassembled WGS sequence"/>
</dbReference>
<dbReference type="Gene3D" id="3.40.50.2300">
    <property type="match status" value="1"/>
</dbReference>
<dbReference type="PRINTS" id="PR00038">
    <property type="entry name" value="HTHLUXR"/>
</dbReference>
<protein>
    <submittedName>
        <fullName evidence="8">DNA-binding NarL/FixJ family response regulator</fullName>
    </submittedName>
</protein>
<evidence type="ECO:0000313" key="8">
    <source>
        <dbReference type="EMBL" id="MBB3841689.1"/>
    </source>
</evidence>
<organism evidence="8 9">
    <name type="scientific">Runella defluvii</name>
    <dbReference type="NCBI Taxonomy" id="370973"/>
    <lineage>
        <taxon>Bacteria</taxon>
        <taxon>Pseudomonadati</taxon>
        <taxon>Bacteroidota</taxon>
        <taxon>Cytophagia</taxon>
        <taxon>Cytophagales</taxon>
        <taxon>Spirosomataceae</taxon>
        <taxon>Runella</taxon>
    </lineage>
</organism>
<dbReference type="SMART" id="SM00448">
    <property type="entry name" value="REC"/>
    <property type="match status" value="1"/>
</dbReference>
<dbReference type="PROSITE" id="PS50043">
    <property type="entry name" value="HTH_LUXR_2"/>
    <property type="match status" value="1"/>
</dbReference>
<dbReference type="SMART" id="SM00421">
    <property type="entry name" value="HTH_LUXR"/>
    <property type="match status" value="1"/>
</dbReference>
<keyword evidence="3 8" id="KW-0238">DNA-binding</keyword>
<evidence type="ECO:0000256" key="4">
    <source>
        <dbReference type="ARBA" id="ARBA00023163"/>
    </source>
</evidence>
<keyword evidence="9" id="KW-1185">Reference proteome</keyword>
<evidence type="ECO:0000256" key="5">
    <source>
        <dbReference type="PROSITE-ProRule" id="PRU00169"/>
    </source>
</evidence>